<dbReference type="EC" id="3.4.-.-" evidence="2"/>
<keyword evidence="3" id="KW-1185">Reference proteome</keyword>
<name>A0ABT6Y3M9_9BACT</name>
<dbReference type="Proteomes" id="UP001236507">
    <property type="component" value="Unassembled WGS sequence"/>
</dbReference>
<dbReference type="PANTHER" id="PTHR21666">
    <property type="entry name" value="PEPTIDASE-RELATED"/>
    <property type="match status" value="1"/>
</dbReference>
<dbReference type="GO" id="GO:0016787">
    <property type="term" value="F:hydrolase activity"/>
    <property type="evidence" value="ECO:0007669"/>
    <property type="project" value="UniProtKB-KW"/>
</dbReference>
<evidence type="ECO:0000259" key="1">
    <source>
        <dbReference type="Pfam" id="PF01551"/>
    </source>
</evidence>
<dbReference type="InterPro" id="IPR016047">
    <property type="entry name" value="M23ase_b-sheet_dom"/>
</dbReference>
<dbReference type="InterPro" id="IPR011055">
    <property type="entry name" value="Dup_hybrid_motif"/>
</dbReference>
<dbReference type="SUPFAM" id="SSF51261">
    <property type="entry name" value="Duplicated hybrid motif"/>
    <property type="match status" value="1"/>
</dbReference>
<reference evidence="2 3" key="1">
    <citation type="submission" date="2023-05" db="EMBL/GenBank/DDBJ databases">
        <title>Novel species of genus Flectobacillus isolated from stream in China.</title>
        <authorList>
            <person name="Lu H."/>
        </authorList>
    </citation>
    <scope>NUCLEOTIDE SEQUENCE [LARGE SCALE GENOMIC DNA]</scope>
    <source>
        <strain evidence="2 3">KCTC 42575</strain>
    </source>
</reference>
<dbReference type="PANTHER" id="PTHR21666:SF268">
    <property type="entry name" value="PEPTIDASE M23 DOMAIN-CONTAINING PROTEIN"/>
    <property type="match status" value="1"/>
</dbReference>
<dbReference type="EMBL" id="JASHIF010000002">
    <property type="protein sequence ID" value="MDI9858160.1"/>
    <property type="molecule type" value="Genomic_DNA"/>
</dbReference>
<gene>
    <name evidence="2" type="ORF">QM524_02950</name>
</gene>
<dbReference type="CDD" id="cd12797">
    <property type="entry name" value="M23_peptidase"/>
    <property type="match status" value="1"/>
</dbReference>
<comment type="caution">
    <text evidence="2">The sequence shown here is derived from an EMBL/GenBank/DDBJ whole genome shotgun (WGS) entry which is preliminary data.</text>
</comment>
<organism evidence="2 3">
    <name type="scientific">Flectobacillus roseus</name>
    <dbReference type="NCBI Taxonomy" id="502259"/>
    <lineage>
        <taxon>Bacteria</taxon>
        <taxon>Pseudomonadati</taxon>
        <taxon>Bacteroidota</taxon>
        <taxon>Cytophagia</taxon>
        <taxon>Cytophagales</taxon>
        <taxon>Flectobacillaceae</taxon>
        <taxon>Flectobacillus</taxon>
    </lineage>
</organism>
<accession>A0ABT6Y3M9</accession>
<dbReference type="InterPro" id="IPR050570">
    <property type="entry name" value="Cell_wall_metabolism_enzyme"/>
</dbReference>
<proteinExistence type="predicted"/>
<dbReference type="Gene3D" id="2.70.70.10">
    <property type="entry name" value="Glucose Permease (Domain IIA)"/>
    <property type="match status" value="1"/>
</dbReference>
<dbReference type="Pfam" id="PF01551">
    <property type="entry name" value="Peptidase_M23"/>
    <property type="match status" value="1"/>
</dbReference>
<evidence type="ECO:0000313" key="3">
    <source>
        <dbReference type="Proteomes" id="UP001236507"/>
    </source>
</evidence>
<feature type="domain" description="M23ase beta-sheet core" evidence="1">
    <location>
        <begin position="54"/>
        <end position="142"/>
    </location>
</feature>
<dbReference type="RefSeq" id="WP_283343412.1">
    <property type="nucleotide sequence ID" value="NZ_JASHIF010000002.1"/>
</dbReference>
<evidence type="ECO:0000313" key="2">
    <source>
        <dbReference type="EMBL" id="MDI9858160.1"/>
    </source>
</evidence>
<sequence>MKKIKLSKSFIYITTIIVIGFCIPQNLKMPVAEATKDSYNQQSFWYCPWGKSVTHKGVDIFAKKGTKVFSATKGIVLYQGEIPIGGKIVFVLGPKWRLHYYAHLDKITVHVLNFVNHQSVIGTVGDSGNASGKSPHLHYSIETIIPYPWRIDKSRQGWRKMTFLDPTVYLNEYFSNRHHE</sequence>
<protein>
    <submittedName>
        <fullName evidence="2">M23 family metallopeptidase</fullName>
        <ecNumber evidence="2">3.4.-.-</ecNumber>
    </submittedName>
</protein>
<keyword evidence="2" id="KW-0378">Hydrolase</keyword>